<sequence length="317" mass="32765">MTGETRRPGPAGAFRIGRVLGAGIFVRPGLVVMGAALVLLLGPRFERSGTDDPYLVAFALIVALYVSVLLHEIAHVVVARSYGMDVASVTLHLLGGETLIEGESRSARQELLTAGSGPLASLLVGLAALGVAGAAGDGTASTVWWSIGWVNVIVAGFNLLPGLPLDGGRVLRAIIWAVTGRELTGIRVAAWIGRVAAVAATVFGAVRAAAGGAAGYLDLAVAGLVSVFLWQGASQALRVADRAGRIESLVASRLAVDVDDRDTSDLPRLPSDLGGVALLRAITRVPADTYLLVDPDGHDVGLLRRDDLSDAYREGSP</sequence>
<evidence type="ECO:0000256" key="8">
    <source>
        <dbReference type="ARBA" id="ARBA00022801"/>
    </source>
</evidence>
<dbReference type="PIRSF" id="PIRSF006404">
    <property type="entry name" value="UCP006404_Pept_M50_CBS"/>
    <property type="match status" value="1"/>
</dbReference>
<feature type="domain" description="Peptidase M50" evidence="17">
    <location>
        <begin position="139"/>
        <end position="184"/>
    </location>
</feature>
<evidence type="ECO:0000256" key="12">
    <source>
        <dbReference type="ARBA" id="ARBA00023122"/>
    </source>
</evidence>
<dbReference type="OrthoDB" id="9781963at2"/>
<protein>
    <submittedName>
        <fullName evidence="18">Peptidase, M50 family</fullName>
        <ecNumber evidence="18">3.4.24.-</ecNumber>
    </submittedName>
</protein>
<dbReference type="EC" id="3.4.24.-" evidence="18"/>
<evidence type="ECO:0000256" key="6">
    <source>
        <dbReference type="ARBA" id="ARBA00022723"/>
    </source>
</evidence>
<evidence type="ECO:0000256" key="13">
    <source>
        <dbReference type="ARBA" id="ARBA00023136"/>
    </source>
</evidence>
<dbReference type="PANTHER" id="PTHR39188">
    <property type="entry name" value="MEMBRANE-ASSOCIATED ZINC METALLOPROTEASE M50B"/>
    <property type="match status" value="1"/>
</dbReference>
<comment type="cofactor">
    <cofactor evidence="15">
        <name>Zn(2+)</name>
        <dbReference type="ChEBI" id="CHEBI:29105"/>
    </cofactor>
    <text evidence="15">Binds 1 zinc ion per subunit.</text>
</comment>
<keyword evidence="4" id="KW-0645">Protease</keyword>
<keyword evidence="7" id="KW-0677">Repeat</keyword>
<comment type="subcellular location">
    <subcellularLocation>
        <location evidence="1">Cell membrane</location>
        <topology evidence="1">Multi-pass membrane protein</topology>
    </subcellularLocation>
</comment>
<evidence type="ECO:0000256" key="7">
    <source>
        <dbReference type="ARBA" id="ARBA00022737"/>
    </source>
</evidence>
<feature type="transmembrane region" description="Helical" evidence="16">
    <location>
        <begin position="111"/>
        <end position="136"/>
    </location>
</feature>
<dbReference type="HOGENOM" id="CLU_037123_1_0_11"/>
<dbReference type="GO" id="GO:0008237">
    <property type="term" value="F:metallopeptidase activity"/>
    <property type="evidence" value="ECO:0007669"/>
    <property type="project" value="UniProtKB-KW"/>
</dbReference>
<proteinExistence type="inferred from homology"/>
<dbReference type="eggNOG" id="COG1994">
    <property type="taxonomic scope" value="Bacteria"/>
</dbReference>
<evidence type="ECO:0000256" key="15">
    <source>
        <dbReference type="PIRSR" id="PIRSR006404-2"/>
    </source>
</evidence>
<dbReference type="InterPro" id="IPR016483">
    <property type="entry name" value="UCP006404_Pept_M50_CBS"/>
</dbReference>
<feature type="transmembrane region" description="Helical" evidence="16">
    <location>
        <begin position="20"/>
        <end position="42"/>
    </location>
</feature>
<feature type="binding site" evidence="15">
    <location>
        <position position="71"/>
    </location>
    <ligand>
        <name>Zn(2+)</name>
        <dbReference type="ChEBI" id="CHEBI:29105"/>
        <note>catalytic</note>
    </ligand>
</feature>
<feature type="transmembrane region" description="Helical" evidence="16">
    <location>
        <begin position="184"/>
        <end position="206"/>
    </location>
</feature>
<feature type="domain" description="Peptidase M50" evidence="17">
    <location>
        <begin position="60"/>
        <end position="132"/>
    </location>
</feature>
<dbReference type="RefSeq" id="WP_007077778.1">
    <property type="nucleotide sequence ID" value="NZ_CM001024.1"/>
</dbReference>
<evidence type="ECO:0000256" key="14">
    <source>
        <dbReference type="PIRSR" id="PIRSR006404-1"/>
    </source>
</evidence>
<evidence type="ECO:0000259" key="17">
    <source>
        <dbReference type="Pfam" id="PF02163"/>
    </source>
</evidence>
<evidence type="ECO:0000256" key="11">
    <source>
        <dbReference type="ARBA" id="ARBA00023049"/>
    </source>
</evidence>
<dbReference type="AlphaFoldDB" id="E2S9W6"/>
<keyword evidence="10 16" id="KW-1133">Transmembrane helix</keyword>
<dbReference type="GO" id="GO:0046872">
    <property type="term" value="F:metal ion binding"/>
    <property type="evidence" value="ECO:0007669"/>
    <property type="project" value="UniProtKB-KW"/>
</dbReference>
<reference evidence="18" key="1">
    <citation type="submission" date="2010-08" db="EMBL/GenBank/DDBJ databases">
        <authorList>
            <person name="Muzny D."/>
            <person name="Qin X."/>
            <person name="Buhay C."/>
            <person name="Dugan-Rocha S."/>
            <person name="Ding Y."/>
            <person name="Chen G."/>
            <person name="Hawes A."/>
            <person name="Holder M."/>
            <person name="Jhangiani S."/>
            <person name="Johnson A."/>
            <person name="Khan Z."/>
            <person name="Li Z."/>
            <person name="Liu W."/>
            <person name="Liu X."/>
            <person name="Perez L."/>
            <person name="Shen H."/>
            <person name="Wang Q."/>
            <person name="Watt J."/>
            <person name="Xi L."/>
            <person name="Xin Y."/>
            <person name="Zhou J."/>
            <person name="Deng J."/>
            <person name="Jiang H."/>
            <person name="Liu Y."/>
            <person name="Qu J."/>
            <person name="Song X.-Z."/>
            <person name="Zhang L."/>
            <person name="Villasana D."/>
            <person name="Johnson A."/>
            <person name="Liu J."/>
            <person name="Liyanage D."/>
            <person name="Lorensuhewa L."/>
            <person name="Robinson T."/>
            <person name="Song A."/>
            <person name="Song B.-B."/>
            <person name="Dinh H."/>
            <person name="Thornton R."/>
            <person name="Coyle M."/>
            <person name="Francisco L."/>
            <person name="Jackson L."/>
            <person name="Javaid M."/>
            <person name="Korchina V."/>
            <person name="Kovar C."/>
            <person name="Mata R."/>
            <person name="Mathew T."/>
            <person name="Ngo R."/>
            <person name="Nguyen L."/>
            <person name="Nguyen N."/>
            <person name="Okwuonu G."/>
            <person name="Ongeri F."/>
            <person name="Pham C."/>
            <person name="Simmons D."/>
            <person name="Wilczek-Boney K."/>
            <person name="Hale W."/>
            <person name="Jakkamsetti A."/>
            <person name="Pham P."/>
            <person name="Ruth R."/>
            <person name="San Lucas F."/>
            <person name="Warren J."/>
            <person name="Zhang J."/>
            <person name="Zhao Z."/>
            <person name="Zhou C."/>
            <person name="Zhu D."/>
            <person name="Lee S."/>
            <person name="Bess C."/>
            <person name="Blankenburg K."/>
            <person name="Forbes L."/>
            <person name="Fu Q."/>
            <person name="Gubbala S."/>
            <person name="Hirani K."/>
            <person name="Jayaseelan J.C."/>
            <person name="Lara F."/>
            <person name="Munidasa M."/>
            <person name="Palculict T."/>
            <person name="Patil S."/>
            <person name="Pu L.-L."/>
            <person name="Saada N."/>
            <person name="Tang L."/>
            <person name="Weissenberger G."/>
            <person name="Zhu Y."/>
            <person name="Hemphill L."/>
            <person name="Shang Y."/>
            <person name="Youmans B."/>
            <person name="Ayvaz T."/>
            <person name="Ross M."/>
            <person name="Santibanez J."/>
            <person name="Aqrawi P."/>
            <person name="Gross S."/>
            <person name="Joshi V."/>
            <person name="Fowler G."/>
            <person name="Nazareth L."/>
            <person name="Reid J."/>
            <person name="Worley K."/>
            <person name="Petrosino J."/>
            <person name="Highlander S."/>
            <person name="Gibbs R."/>
        </authorList>
    </citation>
    <scope>NUCLEOTIDE SEQUENCE [LARGE SCALE GENOMIC DNA]</scope>
    <source>
        <strain evidence="18">DSM 15272</strain>
    </source>
</reference>
<keyword evidence="6 15" id="KW-0479">Metal-binding</keyword>
<feature type="transmembrane region" description="Helical" evidence="16">
    <location>
        <begin position="142"/>
        <end position="163"/>
    </location>
</feature>
<accession>E2S9W6</accession>
<feature type="transmembrane region" description="Helical" evidence="16">
    <location>
        <begin position="54"/>
        <end position="74"/>
    </location>
</feature>
<organism evidence="18 19">
    <name type="scientific">Aeromicrobium marinum DSM 15272</name>
    <dbReference type="NCBI Taxonomy" id="585531"/>
    <lineage>
        <taxon>Bacteria</taxon>
        <taxon>Bacillati</taxon>
        <taxon>Actinomycetota</taxon>
        <taxon>Actinomycetes</taxon>
        <taxon>Propionibacteriales</taxon>
        <taxon>Nocardioidaceae</taxon>
        <taxon>Aeromicrobium</taxon>
    </lineage>
</organism>
<dbReference type="GO" id="GO:0006508">
    <property type="term" value="P:proteolysis"/>
    <property type="evidence" value="ECO:0007669"/>
    <property type="project" value="UniProtKB-KW"/>
</dbReference>
<evidence type="ECO:0000256" key="1">
    <source>
        <dbReference type="ARBA" id="ARBA00004651"/>
    </source>
</evidence>
<evidence type="ECO:0000256" key="2">
    <source>
        <dbReference type="ARBA" id="ARBA00007931"/>
    </source>
</evidence>
<keyword evidence="19" id="KW-1185">Reference proteome</keyword>
<evidence type="ECO:0000256" key="5">
    <source>
        <dbReference type="ARBA" id="ARBA00022692"/>
    </source>
</evidence>
<evidence type="ECO:0000313" key="19">
    <source>
        <dbReference type="Proteomes" id="UP000003111"/>
    </source>
</evidence>
<dbReference type="Pfam" id="PF02163">
    <property type="entry name" value="Peptidase_M50"/>
    <property type="match status" value="2"/>
</dbReference>
<dbReference type="GO" id="GO:0005886">
    <property type="term" value="C:plasma membrane"/>
    <property type="evidence" value="ECO:0007669"/>
    <property type="project" value="UniProtKB-SubCell"/>
</dbReference>
<dbReference type="EMBL" id="ACLF03000003">
    <property type="protein sequence ID" value="EFQ84040.1"/>
    <property type="molecule type" value="Genomic_DNA"/>
</dbReference>
<comment type="similarity">
    <text evidence="2">Belongs to the peptidase M50B family.</text>
</comment>
<evidence type="ECO:0000256" key="16">
    <source>
        <dbReference type="SAM" id="Phobius"/>
    </source>
</evidence>
<gene>
    <name evidence="18" type="ORF">HMPREF0063_10756</name>
</gene>
<feature type="binding site" evidence="15">
    <location>
        <position position="166"/>
    </location>
    <ligand>
        <name>Zn(2+)</name>
        <dbReference type="ChEBI" id="CHEBI:29105"/>
        <note>catalytic</note>
    </ligand>
</feature>
<dbReference type="STRING" id="585531.HMPREF0063_10756"/>
<evidence type="ECO:0000256" key="9">
    <source>
        <dbReference type="ARBA" id="ARBA00022833"/>
    </source>
</evidence>
<dbReference type="PANTHER" id="PTHR39188:SF3">
    <property type="entry name" value="STAGE IV SPORULATION PROTEIN FB"/>
    <property type="match status" value="1"/>
</dbReference>
<feature type="active site" evidence="14">
    <location>
        <position position="72"/>
    </location>
</feature>
<comment type="caution">
    <text evidence="18">The sequence shown here is derived from an EMBL/GenBank/DDBJ whole genome shotgun (WGS) entry which is preliminary data.</text>
</comment>
<keyword evidence="13 16" id="KW-0472">Membrane</keyword>
<name>E2S9W6_9ACTN</name>
<evidence type="ECO:0000256" key="3">
    <source>
        <dbReference type="ARBA" id="ARBA00022475"/>
    </source>
</evidence>
<evidence type="ECO:0000256" key="4">
    <source>
        <dbReference type="ARBA" id="ARBA00022670"/>
    </source>
</evidence>
<feature type="transmembrane region" description="Helical" evidence="16">
    <location>
        <begin position="212"/>
        <end position="230"/>
    </location>
</feature>
<feature type="binding site" evidence="15">
    <location>
        <position position="75"/>
    </location>
    <ligand>
        <name>Zn(2+)</name>
        <dbReference type="ChEBI" id="CHEBI:29105"/>
        <note>catalytic</note>
    </ligand>
</feature>
<evidence type="ECO:0000313" key="18">
    <source>
        <dbReference type="EMBL" id="EFQ84040.1"/>
    </source>
</evidence>
<keyword evidence="3" id="KW-1003">Cell membrane</keyword>
<keyword evidence="5 16" id="KW-0812">Transmembrane</keyword>
<evidence type="ECO:0000256" key="10">
    <source>
        <dbReference type="ARBA" id="ARBA00022989"/>
    </source>
</evidence>
<keyword evidence="8 18" id="KW-0378">Hydrolase</keyword>
<keyword evidence="11" id="KW-0482">Metalloprotease</keyword>
<keyword evidence="9 15" id="KW-0862">Zinc</keyword>
<dbReference type="Proteomes" id="UP000003111">
    <property type="component" value="Unassembled WGS sequence"/>
</dbReference>
<dbReference type="InterPro" id="IPR008915">
    <property type="entry name" value="Peptidase_M50"/>
</dbReference>
<keyword evidence="12" id="KW-0129">CBS domain</keyword>